<keyword evidence="2" id="KW-0493">Microtubule</keyword>
<dbReference type="EMBL" id="GDJX01001933">
    <property type="protein sequence ID" value="JAT66003.1"/>
    <property type="molecule type" value="Transcribed_RNA"/>
</dbReference>
<feature type="coiled-coil region" evidence="3">
    <location>
        <begin position="50"/>
        <end position="84"/>
    </location>
</feature>
<organism evidence="5">
    <name type="scientific">Anthurium amnicola</name>
    <dbReference type="NCBI Taxonomy" id="1678845"/>
    <lineage>
        <taxon>Eukaryota</taxon>
        <taxon>Viridiplantae</taxon>
        <taxon>Streptophyta</taxon>
        <taxon>Embryophyta</taxon>
        <taxon>Tracheophyta</taxon>
        <taxon>Spermatophyta</taxon>
        <taxon>Magnoliopsida</taxon>
        <taxon>Liliopsida</taxon>
        <taxon>Araceae</taxon>
        <taxon>Pothoideae</taxon>
        <taxon>Potheae</taxon>
        <taxon>Anthurium</taxon>
    </lineage>
</organism>
<feature type="coiled-coil region" evidence="3">
    <location>
        <begin position="156"/>
        <end position="183"/>
    </location>
</feature>
<evidence type="ECO:0000313" key="5">
    <source>
        <dbReference type="EMBL" id="JAT66003.1"/>
    </source>
</evidence>
<reference evidence="5" key="1">
    <citation type="submission" date="2015-07" db="EMBL/GenBank/DDBJ databases">
        <title>Transcriptome Assembly of Anthurium amnicola.</title>
        <authorList>
            <person name="Suzuki J."/>
        </authorList>
    </citation>
    <scope>NUCLEOTIDE SEQUENCE</scope>
</reference>
<name>A0A1D1ZGR6_9ARAE</name>
<proteinExistence type="inferred from homology"/>
<evidence type="ECO:0000256" key="3">
    <source>
        <dbReference type="SAM" id="Coils"/>
    </source>
</evidence>
<protein>
    <submittedName>
        <fullName evidence="5">65-kDa microtubule-associated protein 5</fullName>
    </submittedName>
</protein>
<evidence type="ECO:0000256" key="2">
    <source>
        <dbReference type="ARBA" id="ARBA00022701"/>
    </source>
</evidence>
<dbReference type="GO" id="GO:0000226">
    <property type="term" value="P:microtubule cytoskeleton organization"/>
    <property type="evidence" value="ECO:0007669"/>
    <property type="project" value="InterPro"/>
</dbReference>
<dbReference type="GO" id="GO:0005819">
    <property type="term" value="C:spindle"/>
    <property type="evidence" value="ECO:0007669"/>
    <property type="project" value="TreeGrafter"/>
</dbReference>
<dbReference type="Gene3D" id="1.20.58.1520">
    <property type="match status" value="1"/>
</dbReference>
<dbReference type="GO" id="GO:0008017">
    <property type="term" value="F:microtubule binding"/>
    <property type="evidence" value="ECO:0007669"/>
    <property type="project" value="InterPro"/>
</dbReference>
<comment type="similarity">
    <text evidence="1">Belongs to the MAP65/ASE1 family.</text>
</comment>
<feature type="region of interest" description="Disordered" evidence="4">
    <location>
        <begin position="530"/>
        <end position="559"/>
    </location>
</feature>
<sequence>MSRLQSPLPAHAEATTCGAMLQELQNLWDEMGESDIERDKMILQLEQECLDIYRKKVEHARKQKADLHQALAEAEAEASNLILALGEHESFSRFEKPKGTLKEQTAVVKPALEELRLKRGERMKNFLEIQSNIFQIHAEISGNTLGNVSCHQVDERDLSLRRLGELKSQLQELQKDKNHRLQEVNHYVKLIHEMSIVMSIDFKKAISEDHPSFLDSTNGQPKSISNDTLARLAGSLHMLGQEKKQRLQKLQGLGSTLIELWNLMDTSLDEQKKFKHVTCLISASVDELLEQGCLSLDVIEQTEMEVERLNVLKASKMKELVLKKQIELEAIYRGVHIDVDGDAARQALFSVIESGKVDLSELLLGMEDQIAHAKDHALSRKDILDKVEKWTFASEEESWLDEYERDQNRYNAGRGSHKNLKRAEKARILVSKISSIVENLITKIKAWEKETGTLFIYDKVRLLESLEEYSLLRHQREEDKRRSRENKKLQEQLTAEQEVLFGSKPSPMRQFPAKKPLGQSSNINMAVGTPNNRRVSTPLGRHGVSSLGKVKRDIGKPSTMTPVNYVALSKDDSFSHNVSVVSP</sequence>
<evidence type="ECO:0000256" key="4">
    <source>
        <dbReference type="SAM" id="MobiDB-lite"/>
    </source>
</evidence>
<keyword evidence="3" id="KW-0175">Coiled coil</keyword>
<gene>
    <name evidence="5" type="primary">MAP65-5_0</name>
    <name evidence="5" type="ORF">g.72880</name>
</gene>
<dbReference type="PANTHER" id="PTHR19321:SF4">
    <property type="entry name" value="65-KDA MICROTUBULE-ASSOCIATED PROTEIN 5"/>
    <property type="match status" value="1"/>
</dbReference>
<dbReference type="AlphaFoldDB" id="A0A1D1ZGR6"/>
<accession>A0A1D1ZGR6</accession>
<dbReference type="GO" id="GO:0005737">
    <property type="term" value="C:cytoplasm"/>
    <property type="evidence" value="ECO:0007669"/>
    <property type="project" value="TreeGrafter"/>
</dbReference>
<dbReference type="GO" id="GO:0005874">
    <property type="term" value="C:microtubule"/>
    <property type="evidence" value="ECO:0007669"/>
    <property type="project" value="UniProtKB-KW"/>
</dbReference>
<dbReference type="Pfam" id="PF03999">
    <property type="entry name" value="MAP65_ASE1"/>
    <property type="match status" value="1"/>
</dbReference>
<evidence type="ECO:0000256" key="1">
    <source>
        <dbReference type="ARBA" id="ARBA00006187"/>
    </source>
</evidence>
<dbReference type="PANTHER" id="PTHR19321">
    <property type="entry name" value="PROTEIN REGULATOR OF CYTOKINESIS 1 PRC1-RELATED"/>
    <property type="match status" value="1"/>
</dbReference>
<dbReference type="InterPro" id="IPR007145">
    <property type="entry name" value="MAP65_Ase1_PRC1"/>
</dbReference>